<feature type="domain" description="Metallo-beta-lactamase" evidence="1">
    <location>
        <begin position="26"/>
        <end position="186"/>
    </location>
</feature>
<dbReference type="SUPFAM" id="SSF56281">
    <property type="entry name" value="Metallo-hydrolase/oxidoreductase"/>
    <property type="match status" value="1"/>
</dbReference>
<dbReference type="AlphaFoldDB" id="A0A2K4ZLA3"/>
<dbReference type="Pfam" id="PF00753">
    <property type="entry name" value="Lactamase_B"/>
    <property type="match status" value="1"/>
</dbReference>
<keyword evidence="2" id="KW-0378">Hydrolase</keyword>
<dbReference type="OrthoDB" id="9761531at2"/>
<dbReference type="Gene3D" id="3.60.15.10">
    <property type="entry name" value="Ribonuclease Z/Hydroxyacylglutathione hydrolase-like"/>
    <property type="match status" value="1"/>
</dbReference>
<protein>
    <submittedName>
        <fullName evidence="2">Hydroxyacylglutathione hydrolase</fullName>
    </submittedName>
</protein>
<dbReference type="InterPro" id="IPR050855">
    <property type="entry name" value="NDM-1-like"/>
</dbReference>
<dbReference type="EMBL" id="OFSM01000022">
    <property type="protein sequence ID" value="SOY31186.1"/>
    <property type="molecule type" value="Genomic_DNA"/>
</dbReference>
<accession>A0A2K4ZLA3</accession>
<keyword evidence="3" id="KW-1185">Reference proteome</keyword>
<dbReference type="Proteomes" id="UP000236311">
    <property type="component" value="Unassembled WGS sequence"/>
</dbReference>
<dbReference type="InterPro" id="IPR036866">
    <property type="entry name" value="RibonucZ/Hydroxyglut_hydro"/>
</dbReference>
<name>A0A2K4ZLA3_9FIRM</name>
<dbReference type="RefSeq" id="WP_103241184.1">
    <property type="nucleotide sequence ID" value="NZ_JANJZD010000032.1"/>
</dbReference>
<evidence type="ECO:0000313" key="3">
    <source>
        <dbReference type="Proteomes" id="UP000236311"/>
    </source>
</evidence>
<evidence type="ECO:0000259" key="1">
    <source>
        <dbReference type="SMART" id="SM00849"/>
    </source>
</evidence>
<dbReference type="InterPro" id="IPR001279">
    <property type="entry name" value="Metallo-B-lactamas"/>
</dbReference>
<dbReference type="GO" id="GO:0016787">
    <property type="term" value="F:hydrolase activity"/>
    <property type="evidence" value="ECO:0007669"/>
    <property type="project" value="UniProtKB-KW"/>
</dbReference>
<reference evidence="2 3" key="1">
    <citation type="submission" date="2018-01" db="EMBL/GenBank/DDBJ databases">
        <authorList>
            <person name="Gaut B.S."/>
            <person name="Morton B.R."/>
            <person name="Clegg M.T."/>
            <person name="Duvall M.R."/>
        </authorList>
    </citation>
    <scope>NUCLEOTIDE SEQUENCE [LARGE SCALE GENOMIC DNA]</scope>
    <source>
        <strain evidence="2">GP69</strain>
    </source>
</reference>
<evidence type="ECO:0000313" key="2">
    <source>
        <dbReference type="EMBL" id="SOY31186.1"/>
    </source>
</evidence>
<proteinExistence type="predicted"/>
<dbReference type="SMART" id="SM00849">
    <property type="entry name" value="Lactamase_B"/>
    <property type="match status" value="1"/>
</dbReference>
<dbReference type="PANTHER" id="PTHR42951:SF22">
    <property type="entry name" value="METALLO BETA-LACTAMASE SUPERFAMILY LIPOPROTEIN"/>
    <property type="match status" value="1"/>
</dbReference>
<gene>
    <name evidence="2" type="ORF">AMURIS_03921</name>
</gene>
<sequence>MKTVIQNEEYQVISIDEHTWRIEDKGVRFFLLEGTEKALLIDSGMQVHCAKEIAEGLTKLPLSLLITHGDRDHVGSNEEFPSFYMHPSEASNYYNTQKKTGRFIPVQEGEILDLGERPLEIIALPGHTPGSIAVLDKKNRTLISGDPIQDGNIFMFGVQREFHAYVHSLEKLDRYKEDFDLIYPSHGGFPVKPDLIPRLRESAEKILSGELEGENFEMFGNHIKRYDTGVAVFLCEP</sequence>
<organism evidence="2 3">
    <name type="scientific">Acetatifactor muris</name>
    <dbReference type="NCBI Taxonomy" id="879566"/>
    <lineage>
        <taxon>Bacteria</taxon>
        <taxon>Bacillati</taxon>
        <taxon>Bacillota</taxon>
        <taxon>Clostridia</taxon>
        <taxon>Lachnospirales</taxon>
        <taxon>Lachnospiraceae</taxon>
        <taxon>Acetatifactor</taxon>
    </lineage>
</organism>
<dbReference type="PANTHER" id="PTHR42951">
    <property type="entry name" value="METALLO-BETA-LACTAMASE DOMAIN-CONTAINING"/>
    <property type="match status" value="1"/>
</dbReference>